<evidence type="ECO:0000313" key="2">
    <source>
        <dbReference type="Proteomes" id="UP000788993"/>
    </source>
</evidence>
<reference evidence="1" key="1">
    <citation type="journal article" date="2021" name="Open Biol.">
        <title>Shared evolutionary footprints suggest mitochondrial oxidative damage underlies multiple complex I losses in fungi.</title>
        <authorList>
            <person name="Schikora-Tamarit M.A."/>
            <person name="Marcet-Houben M."/>
            <person name="Nosek J."/>
            <person name="Gabaldon T."/>
        </authorList>
    </citation>
    <scope>NUCLEOTIDE SEQUENCE</scope>
    <source>
        <strain evidence="1">NCAIM Y.01608</strain>
    </source>
</reference>
<protein>
    <submittedName>
        <fullName evidence="1">Uncharacterized protein</fullName>
    </submittedName>
</protein>
<proteinExistence type="predicted"/>
<dbReference type="AlphaFoldDB" id="A0A9P8PRL1"/>
<comment type="caution">
    <text evidence="1">The sequence shown here is derived from an EMBL/GenBank/DDBJ whole genome shotgun (WGS) entry which is preliminary data.</text>
</comment>
<name>A0A9P8PRL1_9ASCO</name>
<dbReference type="EMBL" id="JAEUBD010000146">
    <property type="protein sequence ID" value="KAH3676976.1"/>
    <property type="molecule type" value="Genomic_DNA"/>
</dbReference>
<reference evidence="1" key="2">
    <citation type="submission" date="2021-01" db="EMBL/GenBank/DDBJ databases">
        <authorList>
            <person name="Schikora-Tamarit M.A."/>
        </authorList>
    </citation>
    <scope>NUCLEOTIDE SEQUENCE</scope>
    <source>
        <strain evidence="1">NCAIM Y.01608</strain>
    </source>
</reference>
<organism evidence="1 2">
    <name type="scientific">Ogataea polymorpha</name>
    <dbReference type="NCBI Taxonomy" id="460523"/>
    <lineage>
        <taxon>Eukaryota</taxon>
        <taxon>Fungi</taxon>
        <taxon>Dikarya</taxon>
        <taxon>Ascomycota</taxon>
        <taxon>Saccharomycotina</taxon>
        <taxon>Pichiomycetes</taxon>
        <taxon>Pichiales</taxon>
        <taxon>Pichiaceae</taxon>
        <taxon>Ogataea</taxon>
    </lineage>
</organism>
<gene>
    <name evidence="1" type="ORF">OGATHE_001466</name>
</gene>
<accession>A0A9P8PRL1</accession>
<sequence length="187" mass="19842">MSLPASPFLNIYSIGLKSLISTLRASSWNTSDGRDLKIGRPPKNSLTEIELSILPLGIGDGCWMYICEGSNGFIVFITGVAASDVGGRTGPGKGSFSKAVIESLLYFEASSAYKASPSVDVTPTVPLRIQYIALACSPAFTMYSCGKYCTGFRERPRAVKKDFGAFSNNANDLSLLSNSGGIVVMSV</sequence>
<evidence type="ECO:0000313" key="1">
    <source>
        <dbReference type="EMBL" id="KAH3676976.1"/>
    </source>
</evidence>
<dbReference type="Proteomes" id="UP000788993">
    <property type="component" value="Unassembled WGS sequence"/>
</dbReference>
<keyword evidence="2" id="KW-1185">Reference proteome</keyword>